<gene>
    <name evidence="2" type="ORF">SAMN05421869_109238</name>
</gene>
<dbReference type="OrthoDB" id="1089471at2"/>
<name>A0A1G8S0C9_9ACTN</name>
<proteinExistence type="predicted"/>
<evidence type="ECO:0000256" key="1">
    <source>
        <dbReference type="SAM" id="SignalP"/>
    </source>
</evidence>
<reference evidence="2 3" key="1">
    <citation type="submission" date="2016-10" db="EMBL/GenBank/DDBJ databases">
        <authorList>
            <person name="de Groot N.N."/>
        </authorList>
    </citation>
    <scope>NUCLEOTIDE SEQUENCE [LARGE SCALE GENOMIC DNA]</scope>
    <source>
        <strain evidence="2 3">CGMCC 4.6533</strain>
    </source>
</reference>
<keyword evidence="3" id="KW-1185">Reference proteome</keyword>
<dbReference type="AlphaFoldDB" id="A0A1G8S0C9"/>
<evidence type="ECO:0008006" key="4">
    <source>
        <dbReference type="Google" id="ProtNLM"/>
    </source>
</evidence>
<feature type="chain" id="PRO_5011655439" description="Mucin-5B" evidence="1">
    <location>
        <begin position="31"/>
        <end position="473"/>
    </location>
</feature>
<dbReference type="Proteomes" id="UP000199202">
    <property type="component" value="Unassembled WGS sequence"/>
</dbReference>
<protein>
    <recommendedName>
        <fullName evidence="4">Mucin-5B</fullName>
    </recommendedName>
</protein>
<evidence type="ECO:0000313" key="3">
    <source>
        <dbReference type="Proteomes" id="UP000199202"/>
    </source>
</evidence>
<dbReference type="STRING" id="633440.SAMN05421869_109238"/>
<evidence type="ECO:0000313" key="2">
    <source>
        <dbReference type="EMBL" id="SDJ22659.1"/>
    </source>
</evidence>
<keyword evidence="1" id="KW-0732">Signal</keyword>
<accession>A0A1G8S0C9</accession>
<feature type="signal peptide" evidence="1">
    <location>
        <begin position="1"/>
        <end position="30"/>
    </location>
</feature>
<dbReference type="EMBL" id="FNDJ01000009">
    <property type="protein sequence ID" value="SDJ22659.1"/>
    <property type="molecule type" value="Genomic_DNA"/>
</dbReference>
<sequence>MRSKRTMRIGIAGLVAAAAAIPGMSVPATAATPGAEPAAATDWQLKYSEDFQGPEKDLNTDSSPWIRFTGDQPFDTIMDDYGDWWKNDYGPAMQAALGSYATYRKQVQFGKDGWLTASLSARDWDKNGTPERPPTISTEKAKGGNVLKINSPDSYDGALVTTTQKLPPEYRLEYHLKTLDFGGERNGSISYDGKENGYTTVAGECKTQFPYAEGIGTRGWNSEITTDPCDWQSVTNGPYGYNAFHLLGIVDFSNPQPANLHFWHYRRKILMDSFAQHPDRIGTGSGGRVCDPTTNTYYPYRDSTKNVVDMWINGLPNFRPGKGGITGNSQWFMTTCSNGVASAEASPSAAAEMIPELMPNSDYIFAVERDKTGYTQEVTGTFLHGGYRTIRFHRDFVVDNVPIWHYNNTPDQYDGRYNNTLVQNGVYEHQEWPDQWPAGSGYPDFPVIGDPYTDAGEGSATIDSIKLYVPKNK</sequence>
<organism evidence="2 3">
    <name type="scientific">Nonomuraea jiangxiensis</name>
    <dbReference type="NCBI Taxonomy" id="633440"/>
    <lineage>
        <taxon>Bacteria</taxon>
        <taxon>Bacillati</taxon>
        <taxon>Actinomycetota</taxon>
        <taxon>Actinomycetes</taxon>
        <taxon>Streptosporangiales</taxon>
        <taxon>Streptosporangiaceae</taxon>
        <taxon>Nonomuraea</taxon>
    </lineage>
</organism>